<reference evidence="1 2" key="1">
    <citation type="journal article" date="2013" name="Curr. Biol.">
        <title>The Genome of the Foraminiferan Reticulomyxa filosa.</title>
        <authorList>
            <person name="Glockner G."/>
            <person name="Hulsmann N."/>
            <person name="Schleicher M."/>
            <person name="Noegel A.A."/>
            <person name="Eichinger L."/>
            <person name="Gallinger C."/>
            <person name="Pawlowski J."/>
            <person name="Sierra R."/>
            <person name="Euteneuer U."/>
            <person name="Pillet L."/>
            <person name="Moustafa A."/>
            <person name="Platzer M."/>
            <person name="Groth M."/>
            <person name="Szafranski K."/>
            <person name="Schliwa M."/>
        </authorList>
    </citation>
    <scope>NUCLEOTIDE SEQUENCE [LARGE SCALE GENOMIC DNA]</scope>
</reference>
<dbReference type="Proteomes" id="UP000023152">
    <property type="component" value="Unassembled WGS sequence"/>
</dbReference>
<evidence type="ECO:0000313" key="1">
    <source>
        <dbReference type="EMBL" id="ETO10713.1"/>
    </source>
</evidence>
<dbReference type="EMBL" id="ASPP01023213">
    <property type="protein sequence ID" value="ETO10713.1"/>
    <property type="molecule type" value="Genomic_DNA"/>
</dbReference>
<comment type="caution">
    <text evidence="1">The sequence shown here is derived from an EMBL/GenBank/DDBJ whole genome shotgun (WGS) entry which is preliminary data.</text>
</comment>
<dbReference type="Gene3D" id="2.30.30.140">
    <property type="match status" value="1"/>
</dbReference>
<evidence type="ECO:0000313" key="2">
    <source>
        <dbReference type="Proteomes" id="UP000023152"/>
    </source>
</evidence>
<dbReference type="AlphaFoldDB" id="X6M9N1"/>
<proteinExistence type="predicted"/>
<keyword evidence="2" id="KW-1185">Reference proteome</keyword>
<accession>X6M9N1</accession>
<organism evidence="1 2">
    <name type="scientific">Reticulomyxa filosa</name>
    <dbReference type="NCBI Taxonomy" id="46433"/>
    <lineage>
        <taxon>Eukaryota</taxon>
        <taxon>Sar</taxon>
        <taxon>Rhizaria</taxon>
        <taxon>Retaria</taxon>
        <taxon>Foraminifera</taxon>
        <taxon>Monothalamids</taxon>
        <taxon>Reticulomyxidae</taxon>
        <taxon>Reticulomyxa</taxon>
    </lineage>
</organism>
<sequence>MNSKRDEAGRFLLATVVEKLGSQLRVHYEGWSSKWDVTSDYTKEINRFASARSISSRPAHRLQHLNNDDWVDIFLHKSSQWVTAQIKRKDQGSGQVQVSYELDQRTLLVWMHLDDVSNVVDARSKTDPSQVQSMYDYSHLSGLDANSNVGLDTGLNARSGVSPIQMQATTQPKLQDKTAHLLMDGKTVQVKMKELTLSELQDLIYEHVLKDKTWNDQMMLQIRDSQNNVVQTDKSVINAIGSGLSRFTLDWVSYG</sequence>
<name>X6M9N1_RETFI</name>
<protein>
    <submittedName>
        <fullName evidence="1">Uncharacterized protein</fullName>
    </submittedName>
</protein>
<gene>
    <name evidence="1" type="ORF">RFI_26662</name>
</gene>